<feature type="transmembrane region" description="Helical" evidence="5">
    <location>
        <begin position="102"/>
        <end position="122"/>
    </location>
</feature>
<dbReference type="Gene3D" id="1.20.1250.20">
    <property type="entry name" value="MFS general substrate transporter like domains"/>
    <property type="match status" value="2"/>
</dbReference>
<dbReference type="InterPro" id="IPR011701">
    <property type="entry name" value="MFS"/>
</dbReference>
<evidence type="ECO:0000256" key="2">
    <source>
        <dbReference type="ARBA" id="ARBA00022692"/>
    </source>
</evidence>
<feature type="transmembrane region" description="Helical" evidence="5">
    <location>
        <begin position="134"/>
        <end position="159"/>
    </location>
</feature>
<dbReference type="PANTHER" id="PTHR42718:SF35">
    <property type="entry name" value="BLL0718 PROTEIN"/>
    <property type="match status" value="1"/>
</dbReference>
<sequence>MSEKVVNVTVLMTALLAACVAFQLNASMLGPVLITIGQELQANEADVGLSQTAFFTAAALFSLFLPRLSDIKGRKLILSIMLLVMTLGTVLAALAPNIETLFVARVIQGISGPVVPICLLMLRSEISDVKTYATLMGVVTAVNGGIAGVDAIAGGLIASYSGFRAVFWTIAVIAAIATLLVFKFAPESKPSANVKMDWVGVLFIVLSLAFMLNALNKAANVGNVDFFQVTLYAVLGIISFVLFVKTEKKSAEPLVSIEHLKRRETWSILLTTTLTMTGIFAIVNGLAMSLAQNTQVGFSLGPDTAALYLLTPYALIGWLVGPFAGRMAPSFGYTNILRIGLFGSIIGILIIIFAGIDSLTALIFGVVLLGITYAGCANIMLNGLGIVLSPESNPGFLPGMNAGAFNLGAGLSFAILPAVLVLNSVDGQPTSGAYSSGIMVGLVITILAFVASFSIPRPKNAEL</sequence>
<dbReference type="AlphaFoldDB" id="A0A2X0VD04"/>
<dbReference type="PROSITE" id="PS50850">
    <property type="entry name" value="MFS"/>
    <property type="match status" value="1"/>
</dbReference>
<feature type="transmembrane region" description="Helical" evidence="5">
    <location>
        <begin position="336"/>
        <end position="356"/>
    </location>
</feature>
<feature type="transmembrane region" description="Helical" evidence="5">
    <location>
        <begin position="400"/>
        <end position="422"/>
    </location>
</feature>
<dbReference type="PROSITE" id="PS51257">
    <property type="entry name" value="PROKAR_LIPOPROTEIN"/>
    <property type="match status" value="1"/>
</dbReference>
<evidence type="ECO:0000256" key="3">
    <source>
        <dbReference type="ARBA" id="ARBA00022989"/>
    </source>
</evidence>
<feature type="transmembrane region" description="Helical" evidence="5">
    <location>
        <begin position="226"/>
        <end position="244"/>
    </location>
</feature>
<evidence type="ECO:0000256" key="4">
    <source>
        <dbReference type="ARBA" id="ARBA00023136"/>
    </source>
</evidence>
<dbReference type="SUPFAM" id="SSF103473">
    <property type="entry name" value="MFS general substrate transporter"/>
    <property type="match status" value="1"/>
</dbReference>
<evidence type="ECO:0000256" key="1">
    <source>
        <dbReference type="ARBA" id="ARBA00004141"/>
    </source>
</evidence>
<organism evidence="7 8">
    <name type="scientific">Anaerobiospirillum thomasii</name>
    <dbReference type="NCBI Taxonomy" id="179995"/>
    <lineage>
        <taxon>Bacteria</taxon>
        <taxon>Pseudomonadati</taxon>
        <taxon>Pseudomonadota</taxon>
        <taxon>Gammaproteobacteria</taxon>
        <taxon>Aeromonadales</taxon>
        <taxon>Succinivibrionaceae</taxon>
        <taxon>Anaerobiospirillum</taxon>
    </lineage>
</organism>
<comment type="subcellular location">
    <subcellularLocation>
        <location evidence="1">Membrane</location>
        <topology evidence="1">Multi-pass membrane protein</topology>
    </subcellularLocation>
</comment>
<feature type="domain" description="Major facilitator superfamily (MFS) profile" evidence="6">
    <location>
        <begin position="11"/>
        <end position="459"/>
    </location>
</feature>
<feature type="transmembrane region" description="Helical" evidence="5">
    <location>
        <begin position="197"/>
        <end position="214"/>
    </location>
</feature>
<keyword evidence="3 5" id="KW-1133">Transmembrane helix</keyword>
<gene>
    <name evidence="7" type="primary">qacA</name>
    <name evidence="7" type="ORF">NCTC13093_00531</name>
</gene>
<feature type="transmembrane region" description="Helical" evidence="5">
    <location>
        <begin position="362"/>
        <end position="388"/>
    </location>
</feature>
<dbReference type="EMBL" id="UAPV01000001">
    <property type="protein sequence ID" value="SPT69168.1"/>
    <property type="molecule type" value="Genomic_DNA"/>
</dbReference>
<evidence type="ECO:0000313" key="7">
    <source>
        <dbReference type="EMBL" id="SPT69168.1"/>
    </source>
</evidence>
<reference evidence="7 8" key="1">
    <citation type="submission" date="2018-06" db="EMBL/GenBank/DDBJ databases">
        <authorList>
            <consortium name="Pathogen Informatics"/>
            <person name="Doyle S."/>
        </authorList>
    </citation>
    <scope>NUCLEOTIDE SEQUENCE [LARGE SCALE GENOMIC DNA]</scope>
    <source>
        <strain evidence="7 8">NCTC13093</strain>
    </source>
</reference>
<evidence type="ECO:0000256" key="5">
    <source>
        <dbReference type="SAM" id="Phobius"/>
    </source>
</evidence>
<dbReference type="InterPro" id="IPR020846">
    <property type="entry name" value="MFS_dom"/>
</dbReference>
<protein>
    <submittedName>
        <fullName evidence="7">Antiseptic resistance protein</fullName>
    </submittedName>
</protein>
<feature type="transmembrane region" description="Helical" evidence="5">
    <location>
        <begin position="165"/>
        <end position="185"/>
    </location>
</feature>
<feature type="transmembrane region" description="Helical" evidence="5">
    <location>
        <begin position="77"/>
        <end position="96"/>
    </location>
</feature>
<dbReference type="OrthoDB" id="2412976at2"/>
<dbReference type="GO" id="GO:0022857">
    <property type="term" value="F:transmembrane transporter activity"/>
    <property type="evidence" value="ECO:0007669"/>
    <property type="project" value="InterPro"/>
</dbReference>
<feature type="transmembrane region" description="Helical" evidence="5">
    <location>
        <begin position="434"/>
        <end position="455"/>
    </location>
</feature>
<dbReference type="PANTHER" id="PTHR42718">
    <property type="entry name" value="MAJOR FACILITATOR SUPERFAMILY MULTIDRUG TRANSPORTER MFSC"/>
    <property type="match status" value="1"/>
</dbReference>
<feature type="transmembrane region" description="Helical" evidence="5">
    <location>
        <begin position="306"/>
        <end position="324"/>
    </location>
</feature>
<dbReference type="GO" id="GO:0016020">
    <property type="term" value="C:membrane"/>
    <property type="evidence" value="ECO:0007669"/>
    <property type="project" value="UniProtKB-SubCell"/>
</dbReference>
<feature type="transmembrane region" description="Helical" evidence="5">
    <location>
        <begin position="47"/>
        <end position="65"/>
    </location>
</feature>
<dbReference type="CDD" id="cd17504">
    <property type="entry name" value="MFS_MMR_MDR_like"/>
    <property type="match status" value="1"/>
</dbReference>
<dbReference type="Pfam" id="PF07690">
    <property type="entry name" value="MFS_1"/>
    <property type="match status" value="1"/>
</dbReference>
<keyword evidence="8" id="KW-1185">Reference proteome</keyword>
<evidence type="ECO:0000259" key="6">
    <source>
        <dbReference type="PROSITE" id="PS50850"/>
    </source>
</evidence>
<keyword evidence="2 5" id="KW-0812">Transmembrane</keyword>
<name>A0A2X0VD04_9GAMM</name>
<dbReference type="RefSeq" id="WP_113743352.1">
    <property type="nucleotide sequence ID" value="NZ_UAPU01000007.1"/>
</dbReference>
<proteinExistence type="predicted"/>
<feature type="transmembrane region" description="Helical" evidence="5">
    <location>
        <begin position="265"/>
        <end position="286"/>
    </location>
</feature>
<keyword evidence="4 5" id="KW-0472">Membrane</keyword>
<dbReference type="InterPro" id="IPR036259">
    <property type="entry name" value="MFS_trans_sf"/>
</dbReference>
<accession>A0A2X0VD04</accession>
<dbReference type="Proteomes" id="UP000250086">
    <property type="component" value="Unassembled WGS sequence"/>
</dbReference>
<evidence type="ECO:0000313" key="8">
    <source>
        <dbReference type="Proteomes" id="UP000250086"/>
    </source>
</evidence>